<organism evidence="6 7">
    <name type="scientific">Thermoclostridium caenicola</name>
    <dbReference type="NCBI Taxonomy" id="659425"/>
    <lineage>
        <taxon>Bacteria</taxon>
        <taxon>Bacillati</taxon>
        <taxon>Bacillota</taxon>
        <taxon>Clostridia</taxon>
        <taxon>Eubacteriales</taxon>
        <taxon>Oscillospiraceae</taxon>
        <taxon>Thermoclostridium</taxon>
    </lineage>
</organism>
<sequence length="235" mass="26006">MMEPLIRFENVTKEYAYGENKIRAADNISFEIHKGEFTVILGPSGAGKSTVLNLLGGMDRVTSGSIYVNGCDIATYDEKQLTAYRRDHIGFVFQFYNLIPTLTVYENVALTKELVRNALDAREILASVSMETHLNKFPAQLSGGEQQRVSIARAICKNPTLLLCDEPTGALDSETGVLILSLLQRMSREKGHTVIIVTHNSALAPAADRLIRLRSGKIVEEVRNPSPVSVEEVNW</sequence>
<proteinExistence type="inferred from homology"/>
<evidence type="ECO:0000259" key="5">
    <source>
        <dbReference type="PROSITE" id="PS50893"/>
    </source>
</evidence>
<protein>
    <submittedName>
        <fullName evidence="6">Putative ABC transport system ATP-binding protein</fullName>
    </submittedName>
</protein>
<dbReference type="SMART" id="SM00382">
    <property type="entry name" value="AAA"/>
    <property type="match status" value="1"/>
</dbReference>
<dbReference type="InterPro" id="IPR003439">
    <property type="entry name" value="ABC_transporter-like_ATP-bd"/>
</dbReference>
<dbReference type="GO" id="GO:0016887">
    <property type="term" value="F:ATP hydrolysis activity"/>
    <property type="evidence" value="ECO:0007669"/>
    <property type="project" value="InterPro"/>
</dbReference>
<dbReference type="GO" id="GO:0005524">
    <property type="term" value="F:ATP binding"/>
    <property type="evidence" value="ECO:0007669"/>
    <property type="project" value="UniProtKB-KW"/>
</dbReference>
<dbReference type="InterPro" id="IPR003593">
    <property type="entry name" value="AAA+_ATPase"/>
</dbReference>
<keyword evidence="2" id="KW-0813">Transport</keyword>
<evidence type="ECO:0000256" key="3">
    <source>
        <dbReference type="ARBA" id="ARBA00022741"/>
    </source>
</evidence>
<reference evidence="6 7" key="1">
    <citation type="submission" date="2016-11" db="EMBL/GenBank/DDBJ databases">
        <authorList>
            <person name="Varghese N."/>
            <person name="Submissions S."/>
        </authorList>
    </citation>
    <scope>NUCLEOTIDE SEQUENCE [LARGE SCALE GENOMIC DNA]</scope>
    <source>
        <strain evidence="6 7">DSM 19027</strain>
    </source>
</reference>
<gene>
    <name evidence="6" type="ORF">SAMN05444373_100150</name>
</gene>
<dbReference type="Proteomes" id="UP000324781">
    <property type="component" value="Unassembled WGS sequence"/>
</dbReference>
<evidence type="ECO:0000256" key="4">
    <source>
        <dbReference type="ARBA" id="ARBA00022840"/>
    </source>
</evidence>
<dbReference type="InterPro" id="IPR027417">
    <property type="entry name" value="P-loop_NTPase"/>
</dbReference>
<dbReference type="FunFam" id="3.40.50.300:FF:000032">
    <property type="entry name" value="Export ABC transporter ATP-binding protein"/>
    <property type="match status" value="1"/>
</dbReference>
<dbReference type="PROSITE" id="PS50893">
    <property type="entry name" value="ABC_TRANSPORTER_2"/>
    <property type="match status" value="1"/>
</dbReference>
<dbReference type="SUPFAM" id="SSF52540">
    <property type="entry name" value="P-loop containing nucleoside triphosphate hydrolases"/>
    <property type="match status" value="1"/>
</dbReference>
<evidence type="ECO:0000256" key="1">
    <source>
        <dbReference type="ARBA" id="ARBA00005417"/>
    </source>
</evidence>
<dbReference type="PANTHER" id="PTHR42798:SF2">
    <property type="entry name" value="ABC TRANSPORTER ATP-BINDING PROTEIN MG467-RELATED"/>
    <property type="match status" value="1"/>
</dbReference>
<feature type="domain" description="ABC transporter" evidence="5">
    <location>
        <begin position="6"/>
        <end position="233"/>
    </location>
</feature>
<name>A0A1M6AIA5_9FIRM</name>
<dbReference type="RefSeq" id="WP_422822189.1">
    <property type="nucleotide sequence ID" value="NZ_FQZP01000001.1"/>
</dbReference>
<dbReference type="AlphaFoldDB" id="A0A1M6AIA5"/>
<dbReference type="GO" id="GO:0022857">
    <property type="term" value="F:transmembrane transporter activity"/>
    <property type="evidence" value="ECO:0007669"/>
    <property type="project" value="UniProtKB-ARBA"/>
</dbReference>
<dbReference type="Gene3D" id="3.40.50.300">
    <property type="entry name" value="P-loop containing nucleotide triphosphate hydrolases"/>
    <property type="match status" value="1"/>
</dbReference>
<dbReference type="InterPro" id="IPR017911">
    <property type="entry name" value="MacB-like_ATP-bd"/>
</dbReference>
<keyword evidence="3" id="KW-0547">Nucleotide-binding</keyword>
<keyword evidence="7" id="KW-1185">Reference proteome</keyword>
<dbReference type="PROSITE" id="PS00211">
    <property type="entry name" value="ABC_TRANSPORTER_1"/>
    <property type="match status" value="1"/>
</dbReference>
<accession>A0A1M6AIA5</accession>
<dbReference type="InterPro" id="IPR017871">
    <property type="entry name" value="ABC_transporter-like_CS"/>
</dbReference>
<dbReference type="Pfam" id="PF00005">
    <property type="entry name" value="ABC_tran"/>
    <property type="match status" value="1"/>
</dbReference>
<dbReference type="PANTHER" id="PTHR42798">
    <property type="entry name" value="LIPOPROTEIN-RELEASING SYSTEM ATP-BINDING PROTEIN LOLD"/>
    <property type="match status" value="1"/>
</dbReference>
<dbReference type="EMBL" id="FQZP01000001">
    <property type="protein sequence ID" value="SHI36230.1"/>
    <property type="molecule type" value="Genomic_DNA"/>
</dbReference>
<evidence type="ECO:0000256" key="2">
    <source>
        <dbReference type="ARBA" id="ARBA00022448"/>
    </source>
</evidence>
<evidence type="ECO:0000313" key="7">
    <source>
        <dbReference type="Proteomes" id="UP000324781"/>
    </source>
</evidence>
<evidence type="ECO:0000313" key="6">
    <source>
        <dbReference type="EMBL" id="SHI36230.1"/>
    </source>
</evidence>
<comment type="similarity">
    <text evidence="1">Belongs to the ABC transporter superfamily.</text>
</comment>
<dbReference type="GO" id="GO:0098796">
    <property type="term" value="C:membrane protein complex"/>
    <property type="evidence" value="ECO:0007669"/>
    <property type="project" value="UniProtKB-ARBA"/>
</dbReference>
<dbReference type="CDD" id="cd03255">
    <property type="entry name" value="ABC_MJ0796_LolCDE_FtsE"/>
    <property type="match status" value="1"/>
</dbReference>
<keyword evidence="4 6" id="KW-0067">ATP-binding</keyword>